<dbReference type="EMBL" id="BAAAVA010000012">
    <property type="protein sequence ID" value="GAA2917029.1"/>
    <property type="molecule type" value="Genomic_DNA"/>
</dbReference>
<evidence type="ECO:0000313" key="2">
    <source>
        <dbReference type="Proteomes" id="UP001501423"/>
    </source>
</evidence>
<accession>A0ABN3WJI0</accession>
<evidence type="ECO:0000313" key="1">
    <source>
        <dbReference type="EMBL" id="GAA2917029.1"/>
    </source>
</evidence>
<organism evidence="1 2">
    <name type="scientific">Streptomyces erythrogriseus</name>
    <dbReference type="NCBI Taxonomy" id="284027"/>
    <lineage>
        <taxon>Bacteria</taxon>
        <taxon>Bacillati</taxon>
        <taxon>Actinomycetota</taxon>
        <taxon>Actinomycetes</taxon>
        <taxon>Kitasatosporales</taxon>
        <taxon>Streptomycetaceae</taxon>
        <taxon>Streptomyces</taxon>
        <taxon>Streptomyces griseoincarnatus group</taxon>
    </lineage>
</organism>
<gene>
    <name evidence="1" type="ORF">GCM10010478_15820</name>
</gene>
<proteinExistence type="predicted"/>
<dbReference type="Proteomes" id="UP001501423">
    <property type="component" value="Unassembled WGS sequence"/>
</dbReference>
<name>A0ABN3WJI0_9ACTN</name>
<protein>
    <submittedName>
        <fullName evidence="1">Uncharacterized protein</fullName>
    </submittedName>
</protein>
<keyword evidence="2" id="KW-1185">Reference proteome</keyword>
<sequence>MSAATLRLASTANGEQGLQLAAPLVHGRQHPKPLEVGQQRYPGFMRLPALAPSASSLPSPAVTDFYLLHHRVRGNSRLEGT</sequence>
<reference evidence="1 2" key="1">
    <citation type="journal article" date="2019" name="Int. J. Syst. Evol. Microbiol.">
        <title>The Global Catalogue of Microorganisms (GCM) 10K type strain sequencing project: providing services to taxonomists for standard genome sequencing and annotation.</title>
        <authorList>
            <consortium name="The Broad Institute Genomics Platform"/>
            <consortium name="The Broad Institute Genome Sequencing Center for Infectious Disease"/>
            <person name="Wu L."/>
            <person name="Ma J."/>
        </authorList>
    </citation>
    <scope>NUCLEOTIDE SEQUENCE [LARGE SCALE GENOMIC DNA]</scope>
    <source>
        <strain evidence="1 2">JCM 9650</strain>
    </source>
</reference>
<comment type="caution">
    <text evidence="1">The sequence shown here is derived from an EMBL/GenBank/DDBJ whole genome shotgun (WGS) entry which is preliminary data.</text>
</comment>